<dbReference type="InterPro" id="IPR044742">
    <property type="entry name" value="DEAD/DEAH_RhlB"/>
</dbReference>
<feature type="compositionally biased region" description="Polar residues" evidence="14">
    <location>
        <begin position="417"/>
        <end position="427"/>
    </location>
</feature>
<evidence type="ECO:0000256" key="11">
    <source>
        <dbReference type="ARBA" id="ARBA00037449"/>
    </source>
</evidence>
<dbReference type="GO" id="GO:0005524">
    <property type="term" value="F:ATP binding"/>
    <property type="evidence" value="ECO:0007669"/>
    <property type="project" value="UniProtKB-KW"/>
</dbReference>
<dbReference type="Pfam" id="PF00270">
    <property type="entry name" value="DEAD"/>
    <property type="match status" value="1"/>
</dbReference>
<feature type="short sequence motif" description="Q motif" evidence="12">
    <location>
        <begin position="81"/>
        <end position="110"/>
    </location>
</feature>
<dbReference type="GO" id="GO:0003724">
    <property type="term" value="F:RNA helicase activity"/>
    <property type="evidence" value="ECO:0007669"/>
    <property type="project" value="UniProtKB-EC"/>
</dbReference>
<dbReference type="CDD" id="cd00268">
    <property type="entry name" value="DEADc"/>
    <property type="match status" value="1"/>
</dbReference>
<dbReference type="InterPro" id="IPR001650">
    <property type="entry name" value="Helicase_C-like"/>
</dbReference>
<name>A0A9Q0MEQ3_BLOTA</name>
<comment type="subcellular location">
    <subcellularLocation>
        <location evidence="1">Nucleus</location>
        <location evidence="1">Nucleolus</location>
    </subcellularLocation>
</comment>
<evidence type="ECO:0000256" key="7">
    <source>
        <dbReference type="ARBA" id="ARBA00022801"/>
    </source>
</evidence>
<dbReference type="SMART" id="SM00487">
    <property type="entry name" value="DEXDc"/>
    <property type="match status" value="1"/>
</dbReference>
<evidence type="ECO:0000259" key="16">
    <source>
        <dbReference type="PROSITE" id="PS51195"/>
    </source>
</evidence>
<dbReference type="InterPro" id="IPR014014">
    <property type="entry name" value="RNA_helicase_DEAD_Q_motif"/>
</dbReference>
<evidence type="ECO:0000256" key="9">
    <source>
        <dbReference type="ARBA" id="ARBA00022840"/>
    </source>
</evidence>
<evidence type="ECO:0000256" key="10">
    <source>
        <dbReference type="ARBA" id="ARBA00023242"/>
    </source>
</evidence>
<dbReference type="GO" id="GO:0003676">
    <property type="term" value="F:nucleic acid binding"/>
    <property type="evidence" value="ECO:0007669"/>
    <property type="project" value="InterPro"/>
</dbReference>
<evidence type="ECO:0000256" key="4">
    <source>
        <dbReference type="ARBA" id="ARBA00022517"/>
    </source>
</evidence>
<dbReference type="Proteomes" id="UP001142055">
    <property type="component" value="Chromosome 1"/>
</dbReference>
<keyword evidence="4" id="KW-0690">Ribosome biogenesis</keyword>
<evidence type="ECO:0000256" key="3">
    <source>
        <dbReference type="ARBA" id="ARBA00012552"/>
    </source>
</evidence>
<gene>
    <name evidence="17" type="ORF">RDWZM_002739</name>
</gene>
<dbReference type="SUPFAM" id="SSF52540">
    <property type="entry name" value="P-loop containing nucleoside triphosphate hydrolases"/>
    <property type="match status" value="2"/>
</dbReference>
<dbReference type="OMA" id="IFANTKM"/>
<organism evidence="17 18">
    <name type="scientific">Blomia tropicalis</name>
    <name type="common">Mite</name>
    <dbReference type="NCBI Taxonomy" id="40697"/>
    <lineage>
        <taxon>Eukaryota</taxon>
        <taxon>Metazoa</taxon>
        <taxon>Ecdysozoa</taxon>
        <taxon>Arthropoda</taxon>
        <taxon>Chelicerata</taxon>
        <taxon>Arachnida</taxon>
        <taxon>Acari</taxon>
        <taxon>Acariformes</taxon>
        <taxon>Sarcoptiformes</taxon>
        <taxon>Astigmata</taxon>
        <taxon>Glycyphagoidea</taxon>
        <taxon>Echimyopodidae</taxon>
        <taxon>Blomia</taxon>
    </lineage>
</organism>
<reference evidence="17" key="1">
    <citation type="submission" date="2022-12" db="EMBL/GenBank/DDBJ databases">
        <title>Genome assemblies of Blomia tropicalis.</title>
        <authorList>
            <person name="Cui Y."/>
        </authorList>
    </citation>
    <scope>NUCLEOTIDE SEQUENCE</scope>
    <source>
        <tissue evidence="17">Adult mites</tissue>
    </source>
</reference>
<dbReference type="GO" id="GO:0016787">
    <property type="term" value="F:hydrolase activity"/>
    <property type="evidence" value="ECO:0007669"/>
    <property type="project" value="UniProtKB-KW"/>
</dbReference>
<dbReference type="Pfam" id="PF00271">
    <property type="entry name" value="Helicase_C"/>
    <property type="match status" value="1"/>
</dbReference>
<evidence type="ECO:0000259" key="15">
    <source>
        <dbReference type="PROSITE" id="PS51192"/>
    </source>
</evidence>
<feature type="compositionally biased region" description="Basic and acidic residues" evidence="14">
    <location>
        <begin position="403"/>
        <end position="412"/>
    </location>
</feature>
<evidence type="ECO:0000256" key="1">
    <source>
        <dbReference type="ARBA" id="ARBA00004604"/>
    </source>
</evidence>
<evidence type="ECO:0000256" key="14">
    <source>
        <dbReference type="SAM" id="MobiDB-lite"/>
    </source>
</evidence>
<dbReference type="PROSITE" id="PS00039">
    <property type="entry name" value="DEAD_ATP_HELICASE"/>
    <property type="match status" value="1"/>
</dbReference>
<dbReference type="PROSITE" id="PS51195">
    <property type="entry name" value="Q_MOTIF"/>
    <property type="match status" value="1"/>
</dbReference>
<keyword evidence="8 13" id="KW-0347">Helicase</keyword>
<keyword evidence="18" id="KW-1185">Reference proteome</keyword>
<proteinExistence type="inferred from homology"/>
<dbReference type="AlphaFoldDB" id="A0A9Q0MEQ3"/>
<keyword evidence="9 13" id="KW-0067">ATP-binding</keyword>
<keyword evidence="6 13" id="KW-0547">Nucleotide-binding</keyword>
<evidence type="ECO:0000256" key="6">
    <source>
        <dbReference type="ARBA" id="ARBA00022741"/>
    </source>
</evidence>
<sequence length="441" mass="51456">MSGWRFLRACNFLLRRNAYNIVHHTRPTYLFTELNKFTPTFAQSIDRKWIGTVSMHDKITIEDESEDVDLKGKDDIVDGSVEWMSTKFHPKLMHSLEQRINFKEPTPVQAKSIPILMEGRDLISVAVTGSGKTIAFLLPALQRFLSQIEEKENERRSFGSNPKVLILAPTRELALQIFDVIKQFRMPFKSICLYGGSDRKKQVYFLENNSPLIVVSTPGRLKDLIDADYLSLKNIEYLVVDEADRMLDMGFEPQISYLIRKCPLERQTMMFSATWPEEVQSLARKYLRPDHAFLSLGGTKLVANPNIIQNVFVCQFSERLDKLGEILRRHHDERIIIFANTKMACQKISNLIYGKYKIYSAPIHGDLTQNQRERTLQARDLIKILNESGNSVPNELRQIAESRRSNKNEYFGRRPNYRSQRGNYQQYDQRRPRKYDNNFFQ</sequence>
<evidence type="ECO:0000256" key="5">
    <source>
        <dbReference type="ARBA" id="ARBA00022552"/>
    </source>
</evidence>
<dbReference type="Gene3D" id="3.40.50.300">
    <property type="entry name" value="P-loop containing nucleotide triphosphate hydrolases"/>
    <property type="match status" value="2"/>
</dbReference>
<dbReference type="PANTHER" id="PTHR47958">
    <property type="entry name" value="ATP-DEPENDENT RNA HELICASE DBP3"/>
    <property type="match status" value="1"/>
</dbReference>
<evidence type="ECO:0000256" key="8">
    <source>
        <dbReference type="ARBA" id="ARBA00022806"/>
    </source>
</evidence>
<evidence type="ECO:0000256" key="2">
    <source>
        <dbReference type="ARBA" id="ARBA00009334"/>
    </source>
</evidence>
<dbReference type="InterPro" id="IPR000629">
    <property type="entry name" value="RNA-helicase_DEAD-box_CS"/>
</dbReference>
<feature type="domain" description="Helicase ATP-binding" evidence="15">
    <location>
        <begin position="113"/>
        <end position="293"/>
    </location>
</feature>
<feature type="region of interest" description="Disordered" evidence="14">
    <location>
        <begin position="403"/>
        <end position="441"/>
    </location>
</feature>
<comment type="function">
    <text evidence="11">ATP-dependent RNA helicase required for 60S ribosomal subunit synthesis. Involved in efficient pre-rRNA processing, predominantly at site A3, which is necessary for the normal formation of 25S and 5.8S rRNAs.</text>
</comment>
<feature type="compositionally biased region" description="Basic and acidic residues" evidence="14">
    <location>
        <begin position="428"/>
        <end position="441"/>
    </location>
</feature>
<evidence type="ECO:0000313" key="18">
    <source>
        <dbReference type="Proteomes" id="UP001142055"/>
    </source>
</evidence>
<dbReference type="EC" id="3.6.4.13" evidence="3"/>
<comment type="caution">
    <text evidence="17">The sequence shown here is derived from an EMBL/GenBank/DDBJ whole genome shotgun (WGS) entry which is preliminary data.</text>
</comment>
<dbReference type="InterPro" id="IPR027417">
    <property type="entry name" value="P-loop_NTPase"/>
</dbReference>
<evidence type="ECO:0000256" key="12">
    <source>
        <dbReference type="PROSITE-ProRule" id="PRU00552"/>
    </source>
</evidence>
<keyword evidence="5" id="KW-0698">rRNA processing</keyword>
<dbReference type="EMBL" id="JAPWDV010000001">
    <property type="protein sequence ID" value="KAJ6224194.1"/>
    <property type="molecule type" value="Genomic_DNA"/>
</dbReference>
<dbReference type="InterPro" id="IPR014001">
    <property type="entry name" value="Helicase_ATP-bd"/>
</dbReference>
<dbReference type="InterPro" id="IPR011545">
    <property type="entry name" value="DEAD/DEAH_box_helicase_dom"/>
</dbReference>
<dbReference type="PROSITE" id="PS51192">
    <property type="entry name" value="HELICASE_ATP_BIND_1"/>
    <property type="match status" value="1"/>
</dbReference>
<protein>
    <recommendedName>
        <fullName evidence="3">RNA helicase</fullName>
        <ecNumber evidence="3">3.6.4.13</ecNumber>
    </recommendedName>
</protein>
<keyword evidence="7 13" id="KW-0378">Hydrolase</keyword>
<accession>A0A9Q0MEQ3</accession>
<comment type="similarity">
    <text evidence="2">Belongs to the DEAD box helicase family. DDX5/DBP2 subfamily.</text>
</comment>
<evidence type="ECO:0000313" key="17">
    <source>
        <dbReference type="EMBL" id="KAJ6224194.1"/>
    </source>
</evidence>
<keyword evidence="10" id="KW-0539">Nucleus</keyword>
<feature type="domain" description="DEAD-box RNA helicase Q" evidence="16">
    <location>
        <begin position="81"/>
        <end position="110"/>
    </location>
</feature>
<evidence type="ECO:0000256" key="13">
    <source>
        <dbReference type="RuleBase" id="RU000492"/>
    </source>
</evidence>